<dbReference type="PANTHER" id="PTHR24173">
    <property type="entry name" value="ANKYRIN REPEAT CONTAINING"/>
    <property type="match status" value="1"/>
</dbReference>
<keyword evidence="2" id="KW-0040">ANK repeat</keyword>
<evidence type="ECO:0000256" key="2">
    <source>
        <dbReference type="ARBA" id="ARBA00023043"/>
    </source>
</evidence>
<evidence type="ECO:0000313" key="4">
    <source>
        <dbReference type="Proteomes" id="UP000215244"/>
    </source>
</evidence>
<dbReference type="InterPro" id="IPR036770">
    <property type="entry name" value="Ankyrin_rpt-contain_sf"/>
</dbReference>
<dbReference type="OrthoDB" id="1374157at2"/>
<dbReference type="KEGG" id="marb:CJ263_13865"/>
<dbReference type="AlphaFoldDB" id="A0A223V7E1"/>
<dbReference type="SMART" id="SM00248">
    <property type="entry name" value="ANK"/>
    <property type="match status" value="2"/>
</dbReference>
<evidence type="ECO:0000313" key="3">
    <source>
        <dbReference type="EMBL" id="ASV31212.1"/>
    </source>
</evidence>
<proteinExistence type="predicted"/>
<gene>
    <name evidence="3" type="ORF">CJ263_13865</name>
</gene>
<organism evidence="3 4">
    <name type="scientific">Maribacter cobaltidurans</name>
    <dbReference type="NCBI Taxonomy" id="1178778"/>
    <lineage>
        <taxon>Bacteria</taxon>
        <taxon>Pseudomonadati</taxon>
        <taxon>Bacteroidota</taxon>
        <taxon>Flavobacteriia</taxon>
        <taxon>Flavobacteriales</taxon>
        <taxon>Flavobacteriaceae</taxon>
        <taxon>Maribacter</taxon>
    </lineage>
</organism>
<keyword evidence="1" id="KW-0677">Repeat</keyword>
<dbReference type="InterPro" id="IPR002110">
    <property type="entry name" value="Ankyrin_rpt"/>
</dbReference>
<dbReference type="RefSeq" id="WP_094997823.1">
    <property type="nucleotide sequence ID" value="NZ_BMJL01000004.1"/>
</dbReference>
<accession>A0A223V7E1</accession>
<keyword evidence="4" id="KW-1185">Reference proteome</keyword>
<dbReference type="Proteomes" id="UP000215244">
    <property type="component" value="Chromosome"/>
</dbReference>
<dbReference type="PANTHER" id="PTHR24173:SF83">
    <property type="entry name" value="SOCS BOX DOMAIN-CONTAINING PROTEIN"/>
    <property type="match status" value="1"/>
</dbReference>
<sequence length="128" mass="13856">MKNTILTMVSLGILTFSGAYANTNLEGDIDNIVVTRVNDNINSLCKAAMQGDVEKVRSLIATGESVNEASLGMTPAMYAARYNKAEVLKVLMLNRANLNLKSDQGYTAKDYAEMSKATEVLEVLNSNS</sequence>
<dbReference type="Pfam" id="PF12796">
    <property type="entry name" value="Ank_2"/>
    <property type="match status" value="1"/>
</dbReference>
<dbReference type="PROSITE" id="PS50297">
    <property type="entry name" value="ANK_REP_REGION"/>
    <property type="match status" value="1"/>
</dbReference>
<dbReference type="PROSITE" id="PS50088">
    <property type="entry name" value="ANK_REPEAT"/>
    <property type="match status" value="1"/>
</dbReference>
<dbReference type="Gene3D" id="1.25.40.20">
    <property type="entry name" value="Ankyrin repeat-containing domain"/>
    <property type="match status" value="1"/>
</dbReference>
<dbReference type="SUPFAM" id="SSF48403">
    <property type="entry name" value="Ankyrin repeat"/>
    <property type="match status" value="1"/>
</dbReference>
<evidence type="ECO:0000256" key="1">
    <source>
        <dbReference type="ARBA" id="ARBA00022737"/>
    </source>
</evidence>
<name>A0A223V7E1_9FLAO</name>
<protein>
    <submittedName>
        <fullName evidence="3">Uncharacterized protein</fullName>
    </submittedName>
</protein>
<dbReference type="EMBL" id="CP022957">
    <property type="protein sequence ID" value="ASV31212.1"/>
    <property type="molecule type" value="Genomic_DNA"/>
</dbReference>
<reference evidence="3 4" key="1">
    <citation type="submission" date="2017-08" db="EMBL/GenBank/DDBJ databases">
        <title>The complete genome sequence of Maribacter sp. B1, isolated from deep-sea sediment.</title>
        <authorList>
            <person name="Wu Y.-H."/>
            <person name="Cheng H."/>
            <person name="Xu X.-W."/>
        </authorList>
    </citation>
    <scope>NUCLEOTIDE SEQUENCE [LARGE SCALE GENOMIC DNA]</scope>
    <source>
        <strain evidence="3 4">B1</strain>
    </source>
</reference>